<proteinExistence type="predicted"/>
<dbReference type="AlphaFoldDB" id="A0A5B7I062"/>
<keyword evidence="3" id="KW-1185">Reference proteome</keyword>
<gene>
    <name evidence="2" type="ORF">E2C01_070016</name>
</gene>
<comment type="caution">
    <text evidence="2">The sequence shown here is derived from an EMBL/GenBank/DDBJ whole genome shotgun (WGS) entry which is preliminary data.</text>
</comment>
<organism evidence="2 3">
    <name type="scientific">Portunus trituberculatus</name>
    <name type="common">Swimming crab</name>
    <name type="synonym">Neptunus trituberculatus</name>
    <dbReference type="NCBI Taxonomy" id="210409"/>
    <lineage>
        <taxon>Eukaryota</taxon>
        <taxon>Metazoa</taxon>
        <taxon>Ecdysozoa</taxon>
        <taxon>Arthropoda</taxon>
        <taxon>Crustacea</taxon>
        <taxon>Multicrustacea</taxon>
        <taxon>Malacostraca</taxon>
        <taxon>Eumalacostraca</taxon>
        <taxon>Eucarida</taxon>
        <taxon>Decapoda</taxon>
        <taxon>Pleocyemata</taxon>
        <taxon>Brachyura</taxon>
        <taxon>Eubrachyura</taxon>
        <taxon>Portunoidea</taxon>
        <taxon>Portunidae</taxon>
        <taxon>Portuninae</taxon>
        <taxon>Portunus</taxon>
    </lineage>
</organism>
<dbReference type="EMBL" id="VSRR010041531">
    <property type="protein sequence ID" value="MPC75623.1"/>
    <property type="molecule type" value="Genomic_DNA"/>
</dbReference>
<accession>A0A5B7I062</accession>
<feature type="region of interest" description="Disordered" evidence="1">
    <location>
        <begin position="20"/>
        <end position="53"/>
    </location>
</feature>
<reference evidence="2 3" key="1">
    <citation type="submission" date="2019-05" db="EMBL/GenBank/DDBJ databases">
        <title>Another draft genome of Portunus trituberculatus and its Hox gene families provides insights of decapod evolution.</title>
        <authorList>
            <person name="Jeong J.-H."/>
            <person name="Song I."/>
            <person name="Kim S."/>
            <person name="Choi T."/>
            <person name="Kim D."/>
            <person name="Ryu S."/>
            <person name="Kim W."/>
        </authorList>
    </citation>
    <scope>NUCLEOTIDE SEQUENCE [LARGE SCALE GENOMIC DNA]</scope>
    <source>
        <tissue evidence="2">Muscle</tissue>
    </source>
</reference>
<evidence type="ECO:0000313" key="2">
    <source>
        <dbReference type="EMBL" id="MPC75623.1"/>
    </source>
</evidence>
<evidence type="ECO:0000256" key="1">
    <source>
        <dbReference type="SAM" id="MobiDB-lite"/>
    </source>
</evidence>
<name>A0A5B7I062_PORTR</name>
<sequence length="67" mass="7300">MVVVVVVERSGHALLGAVRGETERRGAPHTYISHPSTSQHPAAPRPGHHCGRPPRCVCRQPAELYRA</sequence>
<dbReference type="Proteomes" id="UP000324222">
    <property type="component" value="Unassembled WGS sequence"/>
</dbReference>
<protein>
    <submittedName>
        <fullName evidence="2">Uncharacterized protein</fullName>
    </submittedName>
</protein>
<evidence type="ECO:0000313" key="3">
    <source>
        <dbReference type="Proteomes" id="UP000324222"/>
    </source>
</evidence>